<evidence type="ECO:0000256" key="1">
    <source>
        <dbReference type="SAM" id="Coils"/>
    </source>
</evidence>
<evidence type="ECO:0000256" key="2">
    <source>
        <dbReference type="SAM" id="MobiDB-lite"/>
    </source>
</evidence>
<dbReference type="Proteomes" id="UP000014760">
    <property type="component" value="Unassembled WGS sequence"/>
</dbReference>
<reference evidence="5" key="1">
    <citation type="submission" date="2012-12" db="EMBL/GenBank/DDBJ databases">
        <authorList>
            <person name="Hellsten U."/>
            <person name="Grimwood J."/>
            <person name="Chapman J.A."/>
            <person name="Shapiro H."/>
            <person name="Aerts A."/>
            <person name="Otillar R.P."/>
            <person name="Terry A.Y."/>
            <person name="Boore J.L."/>
            <person name="Simakov O."/>
            <person name="Marletaz F."/>
            <person name="Cho S.-J."/>
            <person name="Edsinger-Gonzales E."/>
            <person name="Havlak P."/>
            <person name="Kuo D.-H."/>
            <person name="Larsson T."/>
            <person name="Lv J."/>
            <person name="Arendt D."/>
            <person name="Savage R."/>
            <person name="Osoegawa K."/>
            <person name="de Jong P."/>
            <person name="Lindberg D.R."/>
            <person name="Seaver E.C."/>
            <person name="Weisblat D.A."/>
            <person name="Putnam N.H."/>
            <person name="Grigoriev I.V."/>
            <person name="Rokhsar D.S."/>
        </authorList>
    </citation>
    <scope>NUCLEOTIDE SEQUENCE</scope>
    <source>
        <strain evidence="5">I ESC-2004</strain>
    </source>
</reference>
<accession>R7UQK9</accession>
<dbReference type="HOGENOM" id="CLU_083726_0_0_1"/>
<dbReference type="OMA" id="MPVGSLN"/>
<dbReference type="PANTHER" id="PTHR28671">
    <property type="entry name" value="COILED-COIL DOMAIN-CONTAINING PROTEIN 169"/>
    <property type="match status" value="1"/>
</dbReference>
<dbReference type="InterPro" id="IPR028022">
    <property type="entry name" value="DUF4600"/>
</dbReference>
<dbReference type="PANTHER" id="PTHR28671:SF3">
    <property type="entry name" value="COILED-COIL DOMAIN-CONTAINING PROTEIN 169"/>
    <property type="match status" value="1"/>
</dbReference>
<evidence type="ECO:0000313" key="5">
    <source>
        <dbReference type="Proteomes" id="UP000014760"/>
    </source>
</evidence>
<dbReference type="AlphaFoldDB" id="R7UQK9"/>
<evidence type="ECO:0000313" key="4">
    <source>
        <dbReference type="EnsemblMetazoa" id="CapteP226076"/>
    </source>
</evidence>
<dbReference type="EnsemblMetazoa" id="CapteT226076">
    <property type="protein sequence ID" value="CapteP226076"/>
    <property type="gene ID" value="CapteG226076"/>
</dbReference>
<feature type="coiled-coil region" evidence="1">
    <location>
        <begin position="9"/>
        <end position="85"/>
    </location>
</feature>
<gene>
    <name evidence="3" type="ORF">CAPTEDRAFT_226076</name>
</gene>
<name>R7UQK9_CAPTE</name>
<keyword evidence="5" id="KW-1185">Reference proteome</keyword>
<dbReference type="EMBL" id="AMQN01006610">
    <property type="status" value="NOT_ANNOTATED_CDS"/>
    <property type="molecule type" value="Genomic_DNA"/>
</dbReference>
<keyword evidence="1" id="KW-0175">Coiled coil</keyword>
<sequence>MTADDEFEIERLRAELAQERQMSEMLESSLKELGITLDEMDKRSHNFDQECNEWKTRYETQVEMNQQLEKQAILLATKVEESKRTLKELKMPKTARKADTDAEVTPHYVKALEKEKIVMENQLRDLEWRLDQESKAYYRATEERKNYVTEISAAKEVIENMKKNQQNLDNTPRSTQAGSNIPQDQRVIDPRRGPIRKTAAIKTLPRI</sequence>
<dbReference type="EMBL" id="KB298735">
    <property type="protein sequence ID" value="ELU08814.1"/>
    <property type="molecule type" value="Genomic_DNA"/>
</dbReference>
<organism evidence="3">
    <name type="scientific">Capitella teleta</name>
    <name type="common">Polychaete worm</name>
    <dbReference type="NCBI Taxonomy" id="283909"/>
    <lineage>
        <taxon>Eukaryota</taxon>
        <taxon>Metazoa</taxon>
        <taxon>Spiralia</taxon>
        <taxon>Lophotrochozoa</taxon>
        <taxon>Annelida</taxon>
        <taxon>Polychaeta</taxon>
        <taxon>Sedentaria</taxon>
        <taxon>Scolecida</taxon>
        <taxon>Capitellidae</taxon>
        <taxon>Capitella</taxon>
    </lineage>
</organism>
<dbReference type="Pfam" id="PF15372">
    <property type="entry name" value="DUF4600"/>
    <property type="match status" value="1"/>
</dbReference>
<proteinExistence type="predicted"/>
<dbReference type="OrthoDB" id="6615663at2759"/>
<protein>
    <recommendedName>
        <fullName evidence="6">Coiled-coil domain-containing protein 169</fullName>
    </recommendedName>
</protein>
<evidence type="ECO:0008006" key="6">
    <source>
        <dbReference type="Google" id="ProtNLM"/>
    </source>
</evidence>
<feature type="compositionally biased region" description="Polar residues" evidence="2">
    <location>
        <begin position="165"/>
        <end position="183"/>
    </location>
</feature>
<feature type="region of interest" description="Disordered" evidence="2">
    <location>
        <begin position="165"/>
        <end position="195"/>
    </location>
</feature>
<reference evidence="4" key="3">
    <citation type="submission" date="2015-06" db="UniProtKB">
        <authorList>
            <consortium name="EnsemblMetazoa"/>
        </authorList>
    </citation>
    <scope>IDENTIFICATION</scope>
</reference>
<reference evidence="3 5" key="2">
    <citation type="journal article" date="2013" name="Nature">
        <title>Insights into bilaterian evolution from three spiralian genomes.</title>
        <authorList>
            <person name="Simakov O."/>
            <person name="Marletaz F."/>
            <person name="Cho S.J."/>
            <person name="Edsinger-Gonzales E."/>
            <person name="Havlak P."/>
            <person name="Hellsten U."/>
            <person name="Kuo D.H."/>
            <person name="Larsson T."/>
            <person name="Lv J."/>
            <person name="Arendt D."/>
            <person name="Savage R."/>
            <person name="Osoegawa K."/>
            <person name="de Jong P."/>
            <person name="Grimwood J."/>
            <person name="Chapman J.A."/>
            <person name="Shapiro H."/>
            <person name="Aerts A."/>
            <person name="Otillar R.P."/>
            <person name="Terry A.Y."/>
            <person name="Boore J.L."/>
            <person name="Grigoriev I.V."/>
            <person name="Lindberg D.R."/>
            <person name="Seaver E.C."/>
            <person name="Weisblat D.A."/>
            <person name="Putnam N.H."/>
            <person name="Rokhsar D.S."/>
        </authorList>
    </citation>
    <scope>NUCLEOTIDE SEQUENCE</scope>
    <source>
        <strain evidence="3 5">I ESC-2004</strain>
    </source>
</reference>
<evidence type="ECO:0000313" key="3">
    <source>
        <dbReference type="EMBL" id="ELU08814.1"/>
    </source>
</evidence>